<reference evidence="3" key="1">
    <citation type="journal article" date="2019" name="Int. J. Syst. Evol. Microbiol.">
        <title>The Global Catalogue of Microorganisms (GCM) 10K type strain sequencing project: providing services to taxonomists for standard genome sequencing and annotation.</title>
        <authorList>
            <consortium name="The Broad Institute Genomics Platform"/>
            <consortium name="The Broad Institute Genome Sequencing Center for Infectious Disease"/>
            <person name="Wu L."/>
            <person name="Ma J."/>
        </authorList>
    </citation>
    <scope>NUCLEOTIDE SEQUENCE [LARGE SCALE GENOMIC DNA]</scope>
    <source>
        <strain evidence="3">JCM 18053</strain>
    </source>
</reference>
<feature type="transmembrane region" description="Helical" evidence="1">
    <location>
        <begin position="60"/>
        <end position="81"/>
    </location>
</feature>
<keyword evidence="1" id="KW-0812">Transmembrane</keyword>
<gene>
    <name evidence="2" type="ORF">GCM10023213_09480</name>
</gene>
<keyword evidence="1" id="KW-0472">Membrane</keyword>
<feature type="transmembrane region" description="Helical" evidence="1">
    <location>
        <begin position="193"/>
        <end position="212"/>
    </location>
</feature>
<evidence type="ECO:0000256" key="1">
    <source>
        <dbReference type="SAM" id="Phobius"/>
    </source>
</evidence>
<comment type="caution">
    <text evidence="2">The sequence shown here is derived from an EMBL/GenBank/DDBJ whole genome shotgun (WGS) entry which is preliminary data.</text>
</comment>
<dbReference type="PANTHER" id="PTHR43471:SF10">
    <property type="entry name" value="SLL1107 PROTEIN"/>
    <property type="match status" value="1"/>
</dbReference>
<evidence type="ECO:0000313" key="2">
    <source>
        <dbReference type="EMBL" id="GAA5135716.1"/>
    </source>
</evidence>
<dbReference type="Proteomes" id="UP001499852">
    <property type="component" value="Unassembled WGS sequence"/>
</dbReference>
<feature type="transmembrane region" description="Helical" evidence="1">
    <location>
        <begin position="27"/>
        <end position="48"/>
    </location>
</feature>
<dbReference type="PANTHER" id="PTHR43471">
    <property type="entry name" value="ABC TRANSPORTER PERMEASE"/>
    <property type="match status" value="1"/>
</dbReference>
<accession>A0ABP9NXV3</accession>
<dbReference type="EMBL" id="BAABIA010000002">
    <property type="protein sequence ID" value="GAA5135716.1"/>
    <property type="molecule type" value="Genomic_DNA"/>
</dbReference>
<dbReference type="RefSeq" id="WP_345735220.1">
    <property type="nucleotide sequence ID" value="NZ_BAABIA010000002.1"/>
</dbReference>
<organism evidence="2 3">
    <name type="scientific">Prosthecobacter algae</name>
    <dbReference type="NCBI Taxonomy" id="1144682"/>
    <lineage>
        <taxon>Bacteria</taxon>
        <taxon>Pseudomonadati</taxon>
        <taxon>Verrucomicrobiota</taxon>
        <taxon>Verrucomicrobiia</taxon>
        <taxon>Verrucomicrobiales</taxon>
        <taxon>Verrucomicrobiaceae</taxon>
        <taxon>Prosthecobacter</taxon>
    </lineage>
</organism>
<feature type="transmembrane region" description="Helical" evidence="1">
    <location>
        <begin position="263"/>
        <end position="288"/>
    </location>
</feature>
<evidence type="ECO:0000313" key="3">
    <source>
        <dbReference type="Proteomes" id="UP001499852"/>
    </source>
</evidence>
<feature type="transmembrane region" description="Helical" evidence="1">
    <location>
        <begin position="169"/>
        <end position="187"/>
    </location>
</feature>
<protein>
    <recommendedName>
        <fullName evidence="4">ABC-2 family transporter</fullName>
    </recommendedName>
</protein>
<evidence type="ECO:0008006" key="4">
    <source>
        <dbReference type="Google" id="ProtNLM"/>
    </source>
</evidence>
<feature type="transmembrane region" description="Helical" evidence="1">
    <location>
        <begin position="108"/>
        <end position="132"/>
    </location>
</feature>
<keyword evidence="3" id="KW-1185">Reference proteome</keyword>
<feature type="transmembrane region" description="Helical" evidence="1">
    <location>
        <begin position="233"/>
        <end position="251"/>
    </location>
</feature>
<proteinExistence type="predicted"/>
<sequence>MPHSNFSPARIWTLATATVTQLMRMKILAFLGVFSVIVVAASFASPLLNPEQQLKQLKDVSFGALQIFSVVIGIVATALLLPRDLEDRTLYTILSKPVPRYEYLLGKLLGVLLLIGGGLILMDAAFSVVLWLREKLLLAQMVQSLNAQRPEDLAQIEAYVAKQGLTWNLHLGVLAIFLKAAVVSALALMVSCFASSTLFTVVISCCVVIIGHGQTLMREFFLNGKMTAWMEQALSALLAILTPDLAVFDIVENVIQGEAVTWGAVQVMLGTSAMYVVGYCVVSHLLFVEKEL</sequence>
<name>A0ABP9NXV3_9BACT</name>
<keyword evidence="1" id="KW-1133">Transmembrane helix</keyword>
<dbReference type="Pfam" id="PF12679">
    <property type="entry name" value="ABC2_membrane_2"/>
    <property type="match status" value="1"/>
</dbReference>